<dbReference type="InterPro" id="IPR013892">
    <property type="entry name" value="Cyt_c_biogenesis_Cmc1-like"/>
</dbReference>
<keyword evidence="5" id="KW-1185">Reference proteome</keyword>
<gene>
    <name evidence="4" type="ORF">Rsub_09126</name>
</gene>
<dbReference type="EMBL" id="BDRX01000082">
    <property type="protein sequence ID" value="GBF96543.1"/>
    <property type="molecule type" value="Genomic_DNA"/>
</dbReference>
<organism evidence="4 5">
    <name type="scientific">Raphidocelis subcapitata</name>
    <dbReference type="NCBI Taxonomy" id="307507"/>
    <lineage>
        <taxon>Eukaryota</taxon>
        <taxon>Viridiplantae</taxon>
        <taxon>Chlorophyta</taxon>
        <taxon>core chlorophytes</taxon>
        <taxon>Chlorophyceae</taxon>
        <taxon>CS clade</taxon>
        <taxon>Sphaeropleales</taxon>
        <taxon>Selenastraceae</taxon>
        <taxon>Raphidocelis</taxon>
    </lineage>
</organism>
<comment type="caution">
    <text evidence="4">The sequence shown here is derived from an EMBL/GenBank/DDBJ whole genome shotgun (WGS) entry which is preliminary data.</text>
</comment>
<dbReference type="AlphaFoldDB" id="A0A2V0PF57"/>
<dbReference type="Pfam" id="PF08583">
    <property type="entry name" value="Cmc1"/>
    <property type="match status" value="1"/>
</dbReference>
<dbReference type="OrthoDB" id="525614at2759"/>
<keyword evidence="2" id="KW-1015">Disulfide bond</keyword>
<evidence type="ECO:0000313" key="4">
    <source>
        <dbReference type="EMBL" id="GBF96543.1"/>
    </source>
</evidence>
<evidence type="ECO:0000313" key="5">
    <source>
        <dbReference type="Proteomes" id="UP000247498"/>
    </source>
</evidence>
<evidence type="ECO:0000256" key="1">
    <source>
        <dbReference type="ARBA" id="ARBA00007347"/>
    </source>
</evidence>
<comment type="similarity">
    <text evidence="1 3">Belongs to the CMC family.</text>
</comment>
<accession>A0A2V0PF57</accession>
<comment type="subcellular location">
    <subcellularLocation>
        <location evidence="3">Mitochondrion</location>
    </subcellularLocation>
</comment>
<keyword evidence="3" id="KW-0496">Mitochondrion</keyword>
<protein>
    <recommendedName>
        <fullName evidence="3">COX assembly mitochondrial protein</fullName>
    </recommendedName>
</protein>
<dbReference type="Proteomes" id="UP000247498">
    <property type="component" value="Unassembled WGS sequence"/>
</dbReference>
<sequence length="89" mass="10261">MGRNARKEPDLRGLSKKLTSQRIECTEEIKALMDCMARQGLVESDESCTRQRGAALLCMKHATKRDTARAEINMRLQRITALFKRYGFR</sequence>
<dbReference type="GO" id="GO:0005739">
    <property type="term" value="C:mitochondrion"/>
    <property type="evidence" value="ECO:0007669"/>
    <property type="project" value="UniProtKB-SubCell"/>
</dbReference>
<name>A0A2V0PF57_9CHLO</name>
<dbReference type="InParanoid" id="A0A2V0PF57"/>
<reference evidence="4 5" key="1">
    <citation type="journal article" date="2018" name="Sci. Rep.">
        <title>Raphidocelis subcapitata (=Pseudokirchneriella subcapitata) provides an insight into genome evolution and environmental adaptations in the Sphaeropleales.</title>
        <authorList>
            <person name="Suzuki S."/>
            <person name="Yamaguchi H."/>
            <person name="Nakajima N."/>
            <person name="Kawachi M."/>
        </authorList>
    </citation>
    <scope>NUCLEOTIDE SEQUENCE [LARGE SCALE GENOMIC DNA]</scope>
    <source>
        <strain evidence="4 5">NIES-35</strain>
    </source>
</reference>
<proteinExistence type="inferred from homology"/>
<evidence type="ECO:0000256" key="3">
    <source>
        <dbReference type="RuleBase" id="RU364104"/>
    </source>
</evidence>
<evidence type="ECO:0000256" key="2">
    <source>
        <dbReference type="ARBA" id="ARBA00023157"/>
    </source>
</evidence>